<accession>A0A0E9RF52</accession>
<reference evidence="1" key="1">
    <citation type="submission" date="2014-11" db="EMBL/GenBank/DDBJ databases">
        <authorList>
            <person name="Amaro Gonzalez C."/>
        </authorList>
    </citation>
    <scope>NUCLEOTIDE SEQUENCE</scope>
</reference>
<sequence length="38" mass="4207">MGGMDPQVDHLYIMCSEKKCFRKGFTCVSLLKHTSGAS</sequence>
<name>A0A0E9RF52_ANGAN</name>
<dbReference type="AlphaFoldDB" id="A0A0E9RF52"/>
<dbReference type="EMBL" id="GBXM01081609">
    <property type="protein sequence ID" value="JAH26968.1"/>
    <property type="molecule type" value="Transcribed_RNA"/>
</dbReference>
<organism evidence="1">
    <name type="scientific">Anguilla anguilla</name>
    <name type="common">European freshwater eel</name>
    <name type="synonym">Muraena anguilla</name>
    <dbReference type="NCBI Taxonomy" id="7936"/>
    <lineage>
        <taxon>Eukaryota</taxon>
        <taxon>Metazoa</taxon>
        <taxon>Chordata</taxon>
        <taxon>Craniata</taxon>
        <taxon>Vertebrata</taxon>
        <taxon>Euteleostomi</taxon>
        <taxon>Actinopterygii</taxon>
        <taxon>Neopterygii</taxon>
        <taxon>Teleostei</taxon>
        <taxon>Anguilliformes</taxon>
        <taxon>Anguillidae</taxon>
        <taxon>Anguilla</taxon>
    </lineage>
</organism>
<evidence type="ECO:0000313" key="1">
    <source>
        <dbReference type="EMBL" id="JAH26968.1"/>
    </source>
</evidence>
<reference evidence="1" key="2">
    <citation type="journal article" date="2015" name="Fish Shellfish Immunol.">
        <title>Early steps in the European eel (Anguilla anguilla)-Vibrio vulnificus interaction in the gills: Role of the RtxA13 toxin.</title>
        <authorList>
            <person name="Callol A."/>
            <person name="Pajuelo D."/>
            <person name="Ebbesson L."/>
            <person name="Teles M."/>
            <person name="MacKenzie S."/>
            <person name="Amaro C."/>
        </authorList>
    </citation>
    <scope>NUCLEOTIDE SEQUENCE</scope>
</reference>
<proteinExistence type="predicted"/>
<protein>
    <submittedName>
        <fullName evidence="1">Uncharacterized protein</fullName>
    </submittedName>
</protein>